<dbReference type="Proteomes" id="UP000008974">
    <property type="component" value="Unassembled WGS sequence"/>
</dbReference>
<dbReference type="InterPro" id="IPR036770">
    <property type="entry name" value="Ankyrin_rpt-contain_sf"/>
</dbReference>
<dbReference type="SUPFAM" id="SSF48403">
    <property type="entry name" value="Ankyrin repeat"/>
    <property type="match status" value="1"/>
</dbReference>
<organism evidence="2 3">
    <name type="scientific">Giardia intestinalis (strain P15)</name>
    <name type="common">Giardia lamblia</name>
    <dbReference type="NCBI Taxonomy" id="658858"/>
    <lineage>
        <taxon>Eukaryota</taxon>
        <taxon>Metamonada</taxon>
        <taxon>Diplomonadida</taxon>
        <taxon>Hexamitidae</taxon>
        <taxon>Giardiinae</taxon>
        <taxon>Giardia</taxon>
    </lineage>
</organism>
<dbReference type="STRING" id="658858.E1F609"/>
<dbReference type="OrthoDB" id="448455at2759"/>
<keyword evidence="1" id="KW-0040">ANK repeat</keyword>
<dbReference type="Pfam" id="PF00023">
    <property type="entry name" value="Ank"/>
    <property type="match status" value="2"/>
</dbReference>
<evidence type="ECO:0000313" key="3">
    <source>
        <dbReference type="Proteomes" id="UP000008974"/>
    </source>
</evidence>
<feature type="repeat" description="ANK" evidence="1">
    <location>
        <begin position="185"/>
        <end position="208"/>
    </location>
</feature>
<proteinExistence type="predicted"/>
<protein>
    <submittedName>
        <fullName evidence="2">Protein 21.1</fullName>
    </submittedName>
</protein>
<evidence type="ECO:0000313" key="2">
    <source>
        <dbReference type="EMBL" id="EFO62072.1"/>
    </source>
</evidence>
<dbReference type="OMA" id="PNCLHSA"/>
<sequence>METPLMKSATTGDVSKVRSLLAEYSGRQNNAGFTALMKAISYKQLEVAQLLVNDEAGASTDTGHTALMLAAQYGFADLVRQLISSEAGRQNNEGWSALMIALNNRQKEAAHLLIPKEAGLSKADGWTALMFAAQAGYPDIVSLLLHTEKSRQSNKGWTALMIAADLGATSICKILLSEAGMRKTDGMTAMMIAAKNGHSDIVQLLLNKEFGLRTLRGQTAYSFALAAGHRNICALLSEEAGDRDIPQTFSKQAIIPIESTLCTADLTGQSKTGGLLQIASAANESALLEISTLRKNIESLSMQLSSSIETVVSLERIVNRQTAQISELYVLIDSILQNRDSGPLAVKLPSSAEKVESNLVSIPVHPDYNAQNLNPDPSIFDLPPNCLHSAEFTTVPEGIEEDRPSSSGSPTRDLASLDTSLDVVCLPCEHICHFANLAQLEASKKCVICEMTIDDYIEVNAK</sequence>
<dbReference type="Pfam" id="PF12796">
    <property type="entry name" value="Ank_2"/>
    <property type="match status" value="2"/>
</dbReference>
<dbReference type="InterPro" id="IPR002110">
    <property type="entry name" value="Ankyrin_rpt"/>
</dbReference>
<dbReference type="Gene3D" id="1.25.40.20">
    <property type="entry name" value="Ankyrin repeat-containing domain"/>
    <property type="match status" value="2"/>
</dbReference>
<name>E1F609_GIAIA</name>
<dbReference type="VEuPathDB" id="GiardiaDB:GLP15_1908"/>
<dbReference type="SMART" id="SM00248">
    <property type="entry name" value="ANK"/>
    <property type="match status" value="7"/>
</dbReference>
<dbReference type="AlphaFoldDB" id="E1F609"/>
<accession>E1F609</accession>
<dbReference type="PROSITE" id="PS50297">
    <property type="entry name" value="ANK_REP_REGION"/>
    <property type="match status" value="1"/>
</dbReference>
<dbReference type="PROSITE" id="PS50088">
    <property type="entry name" value="ANK_REPEAT"/>
    <property type="match status" value="1"/>
</dbReference>
<reference evidence="2 3" key="1">
    <citation type="journal article" date="2010" name="BMC Genomics">
        <title>Genome analysis and comparative genomics of a Giardia intestinalis assemblage E isolate.</title>
        <authorList>
            <person name="Jerlstrom-Hultqvist J."/>
            <person name="Franzen O."/>
            <person name="Ankarklev J."/>
            <person name="Xu F."/>
            <person name="Nohynkova E."/>
            <person name="Andersson J.O."/>
            <person name="Svard S.G."/>
            <person name="Andersson B."/>
        </authorList>
    </citation>
    <scope>NUCLEOTIDE SEQUENCE [LARGE SCALE GENOMIC DNA]</scope>
    <source>
        <strain evidence="2 3">P15</strain>
    </source>
</reference>
<gene>
    <name evidence="2" type="ORF">GLP15_1908</name>
</gene>
<comment type="caution">
    <text evidence="2">The sequence shown here is derived from an EMBL/GenBank/DDBJ whole genome shotgun (WGS) entry which is preliminary data.</text>
</comment>
<evidence type="ECO:0000256" key="1">
    <source>
        <dbReference type="PROSITE-ProRule" id="PRU00023"/>
    </source>
</evidence>
<dbReference type="EMBL" id="ACVC01000194">
    <property type="protein sequence ID" value="EFO62072.1"/>
    <property type="molecule type" value="Genomic_DNA"/>
</dbReference>
<dbReference type="PANTHER" id="PTHR24120">
    <property type="entry name" value="GH07239P"/>
    <property type="match status" value="1"/>
</dbReference>
<dbReference type="PANTHER" id="PTHR24120:SF4">
    <property type="entry name" value="GH07239P"/>
    <property type="match status" value="1"/>
</dbReference>